<dbReference type="PANTHER" id="PTHR30401">
    <property type="entry name" value="TRNA 2-SELENOURIDINE SYNTHASE"/>
    <property type="match status" value="1"/>
</dbReference>
<dbReference type="PANTHER" id="PTHR30401:SF0">
    <property type="entry name" value="TRNA 2-SELENOURIDINE SYNTHASE"/>
    <property type="match status" value="1"/>
</dbReference>
<dbReference type="PROSITE" id="PS00380">
    <property type="entry name" value="RHODANESE_1"/>
    <property type="match status" value="1"/>
</dbReference>
<dbReference type="NCBIfam" id="NF008750">
    <property type="entry name" value="PRK11784.1-2"/>
    <property type="match status" value="1"/>
</dbReference>
<evidence type="ECO:0000256" key="1">
    <source>
        <dbReference type="ARBA" id="ARBA00023266"/>
    </source>
</evidence>
<dbReference type="Gene3D" id="3.40.250.10">
    <property type="entry name" value="Rhodanese-like domain"/>
    <property type="match status" value="1"/>
</dbReference>
<dbReference type="GO" id="GO:0043828">
    <property type="term" value="F:tRNA 2-selenouridine synthase activity"/>
    <property type="evidence" value="ECO:0007669"/>
    <property type="project" value="InterPro"/>
</dbReference>
<dbReference type="InterPro" id="IPR036873">
    <property type="entry name" value="Rhodanese-like_dom_sf"/>
</dbReference>
<reference evidence="3 4" key="1">
    <citation type="submission" date="2018-08" db="EMBL/GenBank/DDBJ databases">
        <title>Pallidiluteibacterium maritimus gen. nov., sp. nov., isolated from coastal sediment.</title>
        <authorList>
            <person name="Zhou L.Y."/>
        </authorList>
    </citation>
    <scope>NUCLEOTIDE SEQUENCE [LARGE SCALE GENOMIC DNA]</scope>
    <source>
        <strain evidence="3 4">XSD2</strain>
    </source>
</reference>
<dbReference type="Pfam" id="PF26341">
    <property type="entry name" value="AAA_SelU"/>
    <property type="match status" value="1"/>
</dbReference>
<name>A0A399T1A1_9BACT</name>
<dbReference type="InterPro" id="IPR017582">
    <property type="entry name" value="SelU"/>
</dbReference>
<dbReference type="SUPFAM" id="SSF52821">
    <property type="entry name" value="Rhodanese/Cell cycle control phosphatase"/>
    <property type="match status" value="1"/>
</dbReference>
<dbReference type="PROSITE" id="PS50206">
    <property type="entry name" value="RHODANESE_3"/>
    <property type="match status" value="1"/>
</dbReference>
<dbReference type="GO" id="GO:0004792">
    <property type="term" value="F:thiosulfate-cyanide sulfurtransferase activity"/>
    <property type="evidence" value="ECO:0007669"/>
    <property type="project" value="InterPro"/>
</dbReference>
<dbReference type="RefSeq" id="WP_119437711.1">
    <property type="nucleotide sequence ID" value="NZ_QWGR01000004.1"/>
</dbReference>
<dbReference type="InterPro" id="IPR001763">
    <property type="entry name" value="Rhodanese-like_dom"/>
</dbReference>
<gene>
    <name evidence="3" type="primary">mnmH</name>
    <name evidence="3" type="ORF">D1614_09695</name>
</gene>
<keyword evidence="4" id="KW-1185">Reference proteome</keyword>
<dbReference type="NCBIfam" id="TIGR03167">
    <property type="entry name" value="tRNA_sel_U_synt"/>
    <property type="match status" value="1"/>
</dbReference>
<dbReference type="PROSITE" id="PS00383">
    <property type="entry name" value="TYR_PHOSPHATASE_1"/>
    <property type="match status" value="1"/>
</dbReference>
<dbReference type="InterPro" id="IPR001307">
    <property type="entry name" value="Thiosulphate_STrfase_CS"/>
</dbReference>
<evidence type="ECO:0000259" key="2">
    <source>
        <dbReference type="PROSITE" id="PS50206"/>
    </source>
</evidence>
<dbReference type="SUPFAM" id="SSF52540">
    <property type="entry name" value="P-loop containing nucleoside triphosphate hydrolases"/>
    <property type="match status" value="1"/>
</dbReference>
<organism evidence="3 4">
    <name type="scientific">Maribellus luteus</name>
    <dbReference type="NCBI Taxonomy" id="2305463"/>
    <lineage>
        <taxon>Bacteria</taxon>
        <taxon>Pseudomonadati</taxon>
        <taxon>Bacteroidota</taxon>
        <taxon>Bacteroidia</taxon>
        <taxon>Marinilabiliales</taxon>
        <taxon>Prolixibacteraceae</taxon>
        <taxon>Maribellus</taxon>
    </lineage>
</organism>
<dbReference type="InterPro" id="IPR016130">
    <property type="entry name" value="Tyr_Pase_AS"/>
</dbReference>
<dbReference type="Pfam" id="PF00581">
    <property type="entry name" value="Rhodanese"/>
    <property type="match status" value="1"/>
</dbReference>
<dbReference type="InterPro" id="IPR027417">
    <property type="entry name" value="P-loop_NTPase"/>
</dbReference>
<dbReference type="GO" id="GO:0002098">
    <property type="term" value="P:tRNA wobble uridine modification"/>
    <property type="evidence" value="ECO:0007669"/>
    <property type="project" value="InterPro"/>
</dbReference>
<accession>A0A399T1A1</accession>
<keyword evidence="1" id="KW-0711">Selenium</keyword>
<dbReference type="InterPro" id="IPR058840">
    <property type="entry name" value="AAA_SelU"/>
</dbReference>
<sequence>MPKILSIEELLPLTDSIPLIDVRSPAEYELAHVPGAFNIPIFDNEERRQVGIKYKIGGKESAVLLGLDFVGPKMSTFVREAKKRARNKKILVHCWRGGMRSASMAWLFETAGLEVYILKGGYKAYRKYIREQFSRPVKMVVLGGYTGSGKTDILQTLKNQGEQFLDIETIAHHRGSAFGSLGQKEQPSNEQFENSLADVWRKFDFNQTVWVEDESRQLGQIGIPDPLYQQICKAPLIKIYIPKPFREERLVKEYGLFDKSLLKEMIEKIRKRLGGAVTAEALKALETGDLGKVASLTLLYYDKSYDYGSLKRDPEKILGVELGKDDPAENAEIVKELLNKI</sequence>
<dbReference type="EMBL" id="QWGR01000004">
    <property type="protein sequence ID" value="RIJ48789.1"/>
    <property type="molecule type" value="Genomic_DNA"/>
</dbReference>
<protein>
    <submittedName>
        <fullName evidence="3">tRNA 2-selenouridine(34) synthase MnmH</fullName>
    </submittedName>
</protein>
<comment type="caution">
    <text evidence="3">The sequence shown here is derived from an EMBL/GenBank/DDBJ whole genome shotgun (WGS) entry which is preliminary data.</text>
</comment>
<dbReference type="Proteomes" id="UP000265926">
    <property type="component" value="Unassembled WGS sequence"/>
</dbReference>
<proteinExistence type="predicted"/>
<dbReference type="SMART" id="SM00450">
    <property type="entry name" value="RHOD"/>
    <property type="match status" value="1"/>
</dbReference>
<evidence type="ECO:0000313" key="3">
    <source>
        <dbReference type="EMBL" id="RIJ48789.1"/>
    </source>
</evidence>
<feature type="domain" description="Rhodanese" evidence="2">
    <location>
        <begin position="13"/>
        <end position="134"/>
    </location>
</feature>
<evidence type="ECO:0000313" key="4">
    <source>
        <dbReference type="Proteomes" id="UP000265926"/>
    </source>
</evidence>
<dbReference type="AlphaFoldDB" id="A0A399T1A1"/>
<dbReference type="OrthoDB" id="1450994at2"/>